<dbReference type="InterPro" id="IPR039561">
    <property type="entry name" value="Peptidase_M15C"/>
</dbReference>
<dbReference type="EMBL" id="NEMB01000003">
    <property type="protein sequence ID" value="PQQ66531.1"/>
    <property type="molecule type" value="Genomic_DNA"/>
</dbReference>
<dbReference type="OrthoDB" id="9799970at2"/>
<evidence type="ECO:0000313" key="3">
    <source>
        <dbReference type="EMBL" id="PQQ66531.1"/>
    </source>
</evidence>
<dbReference type="InterPro" id="IPR001119">
    <property type="entry name" value="SLH_dom"/>
</dbReference>
<dbReference type="InterPro" id="IPR051465">
    <property type="entry name" value="Cell_Envelope_Struct_Comp"/>
</dbReference>
<dbReference type="Pfam" id="PF13539">
    <property type="entry name" value="Peptidase_M15_4"/>
    <property type="match status" value="1"/>
</dbReference>
<reference evidence="3 4" key="1">
    <citation type="journal article" date="2018" name="Syst. Appl. Microbiol.">
        <title>Characterization and high-quality draft genome sequence of Herbivorax saccincola A7, an anaerobic, alkaliphilic, thermophilic, cellulolytic, and xylanolytic bacterium.</title>
        <authorList>
            <person name="Aikawa S."/>
            <person name="Baramee S."/>
            <person name="Sermsathanaswadi J."/>
            <person name="Thianheng P."/>
            <person name="Tachaapaikoon C."/>
            <person name="Shikata A."/>
            <person name="Waeonukul R."/>
            <person name="Pason P."/>
            <person name="Ratanakhanokchai K."/>
            <person name="Kosugi A."/>
        </authorList>
    </citation>
    <scope>NUCLEOTIDE SEQUENCE [LARGE SCALE GENOMIC DNA]</scope>
    <source>
        <strain evidence="3 4">A7</strain>
    </source>
</reference>
<dbReference type="PROSITE" id="PS51272">
    <property type="entry name" value="SLH"/>
    <property type="match status" value="3"/>
</dbReference>
<dbReference type="Pfam" id="PF00395">
    <property type="entry name" value="SLH"/>
    <property type="match status" value="2"/>
</dbReference>
<feature type="domain" description="SLH" evidence="2">
    <location>
        <begin position="381"/>
        <end position="444"/>
    </location>
</feature>
<gene>
    <name evidence="3" type="ORF">B9R14_07035</name>
</gene>
<dbReference type="SUPFAM" id="SSF55166">
    <property type="entry name" value="Hedgehog/DD-peptidase"/>
    <property type="match status" value="1"/>
</dbReference>
<sequence>MNIGGIFMKRKVLAIFFVFVFIMTSVKVSGISKPEEENLEIITPVAIMEREPYYENQKITVVFSIKNKGKNPIYIDSITAAAVNEEDQYSNSQWFRSVVIEPGKSYHFKGDIAFEKAGKYSVFICYKKQNGGWVKFDDPSLALEIEINKKDNGFEEVKFLPNAYKGHQYGPVEVFINDDYKNVNFSDIDLPEGLKITKDGCITGIPANSGEFTFEIHFKNGMKEVYKLTVEEDTGSLFNRTAIKKDNFVFPGTKSNTFSDIQNHWAKDTIMRMYSLGIIKGFPDGTFCPDSPVTRAELSAIVFNAFNFSSGEESESDDEKKFTDIEKHWAQKFIAEVSNHFIFIEDDIFSPDTPANRQETTAVIASAAGLNNSYTNPSVVDCVFKDSQSISEPLKELIAQCYLKGIIRGYEDGTFGPDSNVTRAEVCTIIENVLISGVTTDILSSRPFYNQEHLEDEGNSFQEFLAENYADEGYLIPATRGGSSGIDKRKLRELRLEYIFGKNSDGTYKFYKTKEEADANMMDIDIKVWDFDPNTGEKITKTLKLTVNKKIADETLEIFDLIYRHEEKFPIKSVVGYTWRPPYGSNNRISEHNYGTAIDINWAENPQVINGVAVTQGHWQPGVNPYSIPADGSVVRIFKSYQWAWGGDAWGSHNRDYMHFSFLGN</sequence>
<feature type="domain" description="SLH" evidence="2">
    <location>
        <begin position="317"/>
        <end position="378"/>
    </location>
</feature>
<dbReference type="Proteomes" id="UP000239720">
    <property type="component" value="Unassembled WGS sequence"/>
</dbReference>
<organism evidence="3 4">
    <name type="scientific">Acetivibrio saccincola</name>
    <dbReference type="NCBI Taxonomy" id="1677857"/>
    <lineage>
        <taxon>Bacteria</taxon>
        <taxon>Bacillati</taxon>
        <taxon>Bacillota</taxon>
        <taxon>Clostridia</taxon>
        <taxon>Eubacteriales</taxon>
        <taxon>Oscillospiraceae</taxon>
        <taxon>Acetivibrio</taxon>
    </lineage>
</organism>
<evidence type="ECO:0000313" key="4">
    <source>
        <dbReference type="Proteomes" id="UP000239720"/>
    </source>
</evidence>
<accession>A0A2S8R9Q7</accession>
<comment type="caution">
    <text evidence="3">The sequence shown here is derived from an EMBL/GenBank/DDBJ whole genome shotgun (WGS) entry which is preliminary data.</text>
</comment>
<dbReference type="PANTHER" id="PTHR43308:SF5">
    <property type="entry name" value="S-LAYER PROTEIN _ PEPTIDOGLYCAN ENDO-BETA-N-ACETYLGLUCOSAMINIDASE"/>
    <property type="match status" value="1"/>
</dbReference>
<dbReference type="GO" id="GO:0008233">
    <property type="term" value="F:peptidase activity"/>
    <property type="evidence" value="ECO:0007669"/>
    <property type="project" value="InterPro"/>
</dbReference>
<dbReference type="InterPro" id="IPR009045">
    <property type="entry name" value="Zn_M74/Hedgehog-like"/>
</dbReference>
<dbReference type="Gene3D" id="3.30.1380.10">
    <property type="match status" value="1"/>
</dbReference>
<proteinExistence type="predicted"/>
<keyword evidence="1" id="KW-0677">Repeat</keyword>
<dbReference type="AlphaFoldDB" id="A0A2S8R9Q7"/>
<feature type="domain" description="SLH" evidence="2">
    <location>
        <begin position="253"/>
        <end position="316"/>
    </location>
</feature>
<protein>
    <recommendedName>
        <fullName evidence="2">SLH domain-containing protein</fullName>
    </recommendedName>
</protein>
<dbReference type="PANTHER" id="PTHR43308">
    <property type="entry name" value="OUTER MEMBRANE PROTEIN ALPHA-RELATED"/>
    <property type="match status" value="1"/>
</dbReference>
<evidence type="ECO:0000259" key="2">
    <source>
        <dbReference type="PROSITE" id="PS51272"/>
    </source>
</evidence>
<evidence type="ECO:0000256" key="1">
    <source>
        <dbReference type="ARBA" id="ARBA00022737"/>
    </source>
</evidence>
<name>A0A2S8R9Q7_9FIRM</name>